<dbReference type="AlphaFoldDB" id="A0A974GY51"/>
<proteinExistence type="predicted"/>
<reference evidence="1" key="1">
    <citation type="submission" date="2016-05" db="EMBL/GenBank/DDBJ databases">
        <title>WGS assembly of Xenopus laevis.</title>
        <authorList>
            <person name="Session A."/>
            <person name="Uno Y."/>
            <person name="Kwon T."/>
            <person name="Chapman J."/>
            <person name="Toyoda A."/>
            <person name="Takahashi S."/>
            <person name="Fukui A."/>
            <person name="Hikosaka A."/>
            <person name="Putnam N."/>
            <person name="Stites J."/>
            <person name="Van Heeringen S."/>
            <person name="Quigley I."/>
            <person name="Heinz S."/>
            <person name="Hellsten U."/>
            <person name="Lyons J."/>
            <person name="Suzuki A."/>
            <person name="Kondo M."/>
            <person name="Ogino H."/>
            <person name="Ochi H."/>
            <person name="Bogdanovic O."/>
            <person name="Lister R."/>
            <person name="Georgiou G."/>
            <person name="Paranjpe S."/>
            <person name="Van Kruijsbergen I."/>
            <person name="Mozaffari S."/>
            <person name="Shu S."/>
            <person name="Schmutz J."/>
            <person name="Jenkins J."/>
            <person name="Grimwood J."/>
            <person name="Carlson J."/>
            <person name="Mitros T."/>
            <person name="Simakov O."/>
            <person name="Heald R."/>
            <person name="Miller K."/>
            <person name="Haudenschild C."/>
            <person name="Kuroki Y."/>
            <person name="Tanaka T."/>
            <person name="Michiue T."/>
            <person name="Watanabe M."/>
            <person name="Kinoshita T."/>
            <person name="Ohta Y."/>
            <person name="Mawaribuchi S."/>
            <person name="Suzuki Y."/>
            <person name="Haramoto Y."/>
            <person name="Yamamoto T."/>
            <person name="Takagi C."/>
            <person name="Kitzman J."/>
            <person name="Shendure J."/>
            <person name="Nakayama T."/>
            <person name="Izutsu Y."/>
            <person name="Robert J."/>
            <person name="Dichmann D."/>
            <person name="Flajnik M."/>
            <person name="Houston D."/>
            <person name="Marcotte E."/>
            <person name="Wallingford J."/>
            <person name="Ito Y."/>
            <person name="Asashima M."/>
            <person name="Ueno N."/>
            <person name="Matsuda Y."/>
            <person name="Jan Veenstra G."/>
            <person name="Fujiyama A."/>
            <person name="Harland R."/>
            <person name="Taira M."/>
            <person name="Rokhsar D.S."/>
        </authorList>
    </citation>
    <scope>NUCLEOTIDE SEQUENCE</scope>
    <source>
        <strain evidence="1">J</strain>
        <tissue evidence="1">Blood</tissue>
    </source>
</reference>
<dbReference type="EMBL" id="KV524435">
    <property type="protein sequence ID" value="OCT55189.1"/>
    <property type="molecule type" value="Genomic_DNA"/>
</dbReference>
<accession>A0A974GY51</accession>
<gene>
    <name evidence="1" type="ORF">XELAEV_18003969mg</name>
</gene>
<sequence>MIQNNPPKSILDYSLPCSDSQALSNSFTGSLMLFKYFNVSSSQWPAGQKSRLIVPWHTIVSSGSMWSLPPQCPISLSA</sequence>
<dbReference type="Proteomes" id="UP000694892">
    <property type="component" value="Unassembled WGS sequence"/>
</dbReference>
<name>A0A974GY51_XENLA</name>
<organism evidence="1">
    <name type="scientific">Xenopus laevis</name>
    <name type="common">African clawed frog</name>
    <dbReference type="NCBI Taxonomy" id="8355"/>
    <lineage>
        <taxon>Eukaryota</taxon>
        <taxon>Metazoa</taxon>
        <taxon>Chordata</taxon>
        <taxon>Craniata</taxon>
        <taxon>Vertebrata</taxon>
        <taxon>Euteleostomi</taxon>
        <taxon>Amphibia</taxon>
        <taxon>Batrachia</taxon>
        <taxon>Anura</taxon>
        <taxon>Pipoidea</taxon>
        <taxon>Pipidae</taxon>
        <taxon>Xenopodinae</taxon>
        <taxon>Xenopus</taxon>
        <taxon>Xenopus</taxon>
    </lineage>
</organism>
<protein>
    <submittedName>
        <fullName evidence="1">Uncharacterized protein</fullName>
    </submittedName>
</protein>
<evidence type="ECO:0000313" key="1">
    <source>
        <dbReference type="EMBL" id="OCT55189.1"/>
    </source>
</evidence>